<reference evidence="3" key="1">
    <citation type="submission" date="2021-01" db="EMBL/GenBank/DDBJ databases">
        <authorList>
            <person name="Corre E."/>
            <person name="Pelletier E."/>
            <person name="Niang G."/>
            <person name="Scheremetjew M."/>
            <person name="Finn R."/>
            <person name="Kale V."/>
            <person name="Holt S."/>
            <person name="Cochrane G."/>
            <person name="Meng A."/>
            <person name="Brown T."/>
            <person name="Cohen L."/>
        </authorList>
    </citation>
    <scope>NUCLEOTIDE SEQUENCE</scope>
    <source>
        <strain evidence="3">CCMP3105</strain>
    </source>
</reference>
<dbReference type="AlphaFoldDB" id="A0A7S4QS07"/>
<dbReference type="EMBL" id="HBNR01036087">
    <property type="protein sequence ID" value="CAE4592209.1"/>
    <property type="molecule type" value="Transcribed_RNA"/>
</dbReference>
<proteinExistence type="predicted"/>
<feature type="region of interest" description="Disordered" evidence="1">
    <location>
        <begin position="267"/>
        <end position="288"/>
    </location>
</feature>
<feature type="transmembrane region" description="Helical" evidence="2">
    <location>
        <begin position="46"/>
        <end position="70"/>
    </location>
</feature>
<accession>A0A7S4QS07</accession>
<protein>
    <submittedName>
        <fullName evidence="3">Uncharacterized protein</fullName>
    </submittedName>
</protein>
<keyword evidence="2" id="KW-0472">Membrane</keyword>
<feature type="compositionally biased region" description="Polar residues" evidence="1">
    <location>
        <begin position="279"/>
        <end position="288"/>
    </location>
</feature>
<keyword evidence="2" id="KW-1133">Transmembrane helix</keyword>
<evidence type="ECO:0000256" key="2">
    <source>
        <dbReference type="SAM" id="Phobius"/>
    </source>
</evidence>
<feature type="region of interest" description="Disordered" evidence="1">
    <location>
        <begin position="1"/>
        <end position="39"/>
    </location>
</feature>
<evidence type="ECO:0000256" key="1">
    <source>
        <dbReference type="SAM" id="MobiDB-lite"/>
    </source>
</evidence>
<keyword evidence="2" id="KW-0812">Transmembrane</keyword>
<name>A0A7S4QS07_9DINO</name>
<gene>
    <name evidence="3" type="ORF">AMON00008_LOCUS24817</name>
</gene>
<organism evidence="3">
    <name type="scientific">Alexandrium monilatum</name>
    <dbReference type="NCBI Taxonomy" id="311494"/>
    <lineage>
        <taxon>Eukaryota</taxon>
        <taxon>Sar</taxon>
        <taxon>Alveolata</taxon>
        <taxon>Dinophyceae</taxon>
        <taxon>Gonyaulacales</taxon>
        <taxon>Pyrocystaceae</taxon>
        <taxon>Alexandrium</taxon>
    </lineage>
</organism>
<sequence>MARSPMQYEPRADPDVGCELLPQSDNTDEESGIDHARPSTGARSRAVFGVVRTAGLVTAGVAVCCMLAALSLRHRSTAGPLHVVIENEVGLQQIATDLGAIKAANPDWDPEYWDDLVSGKKAENTEVANQEKTCSSDEEIFAGLCYKKCELLAGSEYPIRTTAFTCCKETPCHPFNSRKDMGFCSGFSIAGGDKQGCPHPPSSCQADEEVVAGVCYKKCSLLTGNEYSHRLTNMACCKMSLSYKCLFHGNLKLSSSFNVGSGVSHSSTSGGATSLPPAITQQMQQPVR</sequence>
<evidence type="ECO:0000313" key="3">
    <source>
        <dbReference type="EMBL" id="CAE4592209.1"/>
    </source>
</evidence>